<sequence length="54" mass="6176">MVLYKITKNLTMKTSTKTIVMLKAIDLELKALLQQDLERFKARNTKQAPVKQAA</sequence>
<organism evidence="1 2">
    <name type="scientific">Mucilaginibacter xinganensis</name>
    <dbReference type="NCBI Taxonomy" id="1234841"/>
    <lineage>
        <taxon>Bacteria</taxon>
        <taxon>Pseudomonadati</taxon>
        <taxon>Bacteroidota</taxon>
        <taxon>Sphingobacteriia</taxon>
        <taxon>Sphingobacteriales</taxon>
        <taxon>Sphingobacteriaceae</taxon>
        <taxon>Mucilaginibacter</taxon>
    </lineage>
</organism>
<dbReference type="AlphaFoldDB" id="A0A223NX09"/>
<name>A0A223NX09_9SPHI</name>
<evidence type="ECO:0000313" key="2">
    <source>
        <dbReference type="Proteomes" id="UP000215002"/>
    </source>
</evidence>
<keyword evidence="2" id="KW-1185">Reference proteome</keyword>
<evidence type="ECO:0000313" key="1">
    <source>
        <dbReference type="EMBL" id="ASU34234.1"/>
    </source>
</evidence>
<reference evidence="1 2" key="1">
    <citation type="submission" date="2017-08" db="EMBL/GenBank/DDBJ databases">
        <title>Complete genome sequence of Mucilaginibacter sp. strain BJC16-A31.</title>
        <authorList>
            <consortium name="Henan University of Science and Technology"/>
            <person name="You X."/>
        </authorList>
    </citation>
    <scope>NUCLEOTIDE SEQUENCE [LARGE SCALE GENOMIC DNA]</scope>
    <source>
        <strain evidence="1 2">BJC16-A31</strain>
    </source>
</reference>
<gene>
    <name evidence="1" type="ORF">MuYL_2345</name>
</gene>
<protein>
    <submittedName>
        <fullName evidence="1">Uncharacterized protein</fullName>
    </submittedName>
</protein>
<dbReference type="KEGG" id="muc:MuYL_2345"/>
<accession>A0A223NX09</accession>
<proteinExistence type="predicted"/>
<dbReference type="Proteomes" id="UP000215002">
    <property type="component" value="Chromosome"/>
</dbReference>
<dbReference type="EMBL" id="CP022743">
    <property type="protein sequence ID" value="ASU34234.1"/>
    <property type="molecule type" value="Genomic_DNA"/>
</dbReference>